<dbReference type="EMBL" id="KE525362">
    <property type="protein sequence ID" value="KFB51972.1"/>
    <property type="molecule type" value="Genomic_DNA"/>
</dbReference>
<evidence type="ECO:0000313" key="2">
    <source>
        <dbReference type="EMBL" id="KFB51972.1"/>
    </source>
</evidence>
<name>A0A084WP28_ANOSI</name>
<organism evidence="2">
    <name type="scientific">Anopheles sinensis</name>
    <name type="common">Mosquito</name>
    <dbReference type="NCBI Taxonomy" id="74873"/>
    <lineage>
        <taxon>Eukaryota</taxon>
        <taxon>Metazoa</taxon>
        <taxon>Ecdysozoa</taxon>
        <taxon>Arthropoda</taxon>
        <taxon>Hexapoda</taxon>
        <taxon>Insecta</taxon>
        <taxon>Pterygota</taxon>
        <taxon>Neoptera</taxon>
        <taxon>Endopterygota</taxon>
        <taxon>Diptera</taxon>
        <taxon>Nematocera</taxon>
        <taxon>Culicoidea</taxon>
        <taxon>Culicidae</taxon>
        <taxon>Anophelinae</taxon>
        <taxon>Anopheles</taxon>
    </lineage>
</organism>
<evidence type="ECO:0000313" key="3">
    <source>
        <dbReference type="EnsemblMetazoa" id="ASIC020153-PA"/>
    </source>
</evidence>
<reference evidence="2 4" key="1">
    <citation type="journal article" date="2014" name="BMC Genomics">
        <title>Genome sequence of Anopheles sinensis provides insight into genetics basis of mosquito competence for malaria parasites.</title>
        <authorList>
            <person name="Zhou D."/>
            <person name="Zhang D."/>
            <person name="Ding G."/>
            <person name="Shi L."/>
            <person name="Hou Q."/>
            <person name="Ye Y."/>
            <person name="Xu Y."/>
            <person name="Zhou H."/>
            <person name="Xiong C."/>
            <person name="Li S."/>
            <person name="Yu J."/>
            <person name="Hong S."/>
            <person name="Yu X."/>
            <person name="Zou P."/>
            <person name="Chen C."/>
            <person name="Chang X."/>
            <person name="Wang W."/>
            <person name="Lv Y."/>
            <person name="Sun Y."/>
            <person name="Ma L."/>
            <person name="Shen B."/>
            <person name="Zhu C."/>
        </authorList>
    </citation>
    <scope>NUCLEOTIDE SEQUENCE [LARGE SCALE GENOMIC DNA]</scope>
</reference>
<dbReference type="AlphaFoldDB" id="A0A084WP28"/>
<protein>
    <submittedName>
        <fullName evidence="2 3">MazG family protein</fullName>
    </submittedName>
</protein>
<proteinExistence type="predicted"/>
<dbReference type="EMBL" id="ATLV01024847">
    <property type="status" value="NOT_ANNOTATED_CDS"/>
    <property type="molecule type" value="Genomic_DNA"/>
</dbReference>
<keyword evidence="4" id="KW-1185">Reference proteome</keyword>
<sequence length="87" mass="9325">MPPRPPMIAEGSRKPPKRTSPGVTASGDTHGKHTGRENGCGCGAGFVESLESVARSLIQPEANGHPHGFLDRVQLSASKVQIRWRQL</sequence>
<reference evidence="3" key="2">
    <citation type="submission" date="2020-05" db="UniProtKB">
        <authorList>
            <consortium name="EnsemblMetazoa"/>
        </authorList>
    </citation>
    <scope>IDENTIFICATION</scope>
</reference>
<dbReference type="EnsemblMetazoa" id="ASIC020153-RA">
    <property type="protein sequence ID" value="ASIC020153-PA"/>
    <property type="gene ID" value="ASIC020153"/>
</dbReference>
<feature type="region of interest" description="Disordered" evidence="1">
    <location>
        <begin position="1"/>
        <end position="38"/>
    </location>
</feature>
<gene>
    <name evidence="2" type="ORF">ZHAS_00020153</name>
</gene>
<evidence type="ECO:0000313" key="4">
    <source>
        <dbReference type="Proteomes" id="UP000030765"/>
    </source>
</evidence>
<evidence type="ECO:0000256" key="1">
    <source>
        <dbReference type="SAM" id="MobiDB-lite"/>
    </source>
</evidence>
<dbReference type="Proteomes" id="UP000030765">
    <property type="component" value="Unassembled WGS sequence"/>
</dbReference>
<accession>A0A084WP28</accession>
<dbReference type="VEuPathDB" id="VectorBase:ASIC020153"/>